<sequence length="965" mass="109992">MVNAASAPVTAAGPNPTNSTNCFNTASPSDIAVSLNFKIAGKSSFIDPSKYPDDPDMLELEDIVYSDDDEDVSAEADLSNLETNISVWVLVDLPKGKRAIGLKWVFENKKDEREIVIRNKARLVAQGYTQEEGIDYDEVFAPVAMIEAIRLFLAYDSFMGFMVYQMDVKSAFLYGTIKEVYVCQPPGFEDLDYPDKVYKVVKALYGLHEDPRACQDKYVAEILRKFGFTDVKSASTPIEAEKPLLKDPDGEDVDVHIYRYLKGKLHLGLWYPKDSPFNLVAYSNSDYAGASLGRKSTTGGCQFLGCRLISWQCKKQSVGATSSIEAEYVVVASCYAQIIWIQNQLLDYGPEQTVSGKDKPNSFMAGSLPNTKWSSAIFTAVASLFFWQWKLSSLAVGTSSGSGNSITGSGNALCILFPTTANSQWHLSHWLILTIWSYTCLKRRWLLQRMLFDKIFGVECLPNEEIFLELARRGYEKPPPNLTFYKAFFFAQWKFLIHTLVQHVSAKRTAWNEFSCYMASAIICLATGRKFNFSKYIFDIMVRNVDSPNKFLMYPRFLQVIINSQVDDLTSHNTKYISHALTQKVFENMRRVGKGFFGVETPLFASMLVQPQPPPVEEEDKVKEQPTTSYEFDMSLLNTLMETCATMSQKVVDLEQDKHTQTLEIINLKKRGRITQEDVSAATKDVNAAEPTAFDDEEVTMTMAQTLTKMKAKKARLLGEQMAQRGMTYDKVRTIFEREYKKVQTLFKPDKDVEEPTKKRVAEDTLLHESFKKLKAVEVSVSEFKVEALQVKYPLIVWEIYSKGSRSYWKIIRVGGITEAYQSFEDMLKGFDKEDLVALWRLVKEKFSSAVPNVDKEKALWVELKRLFEQDAEDVMWKLQRYMHYPITWKLYSNCGVHQVSSTTRRHDMFMLIEKDYPLSNGVMTLMLSAKLQVKEDSDMARDLVMKIFMEANKPNNKSLDTSSK</sequence>
<dbReference type="CDD" id="cd09272">
    <property type="entry name" value="RNase_HI_RT_Ty1"/>
    <property type="match status" value="1"/>
</dbReference>
<dbReference type="InterPro" id="IPR013103">
    <property type="entry name" value="RVT_2"/>
</dbReference>
<dbReference type="AlphaFoldDB" id="A0A6L2M591"/>
<comment type="caution">
    <text evidence="3">The sequence shown here is derived from an EMBL/GenBank/DDBJ whole genome shotgun (WGS) entry which is preliminary data.</text>
</comment>
<protein>
    <submittedName>
        <fullName evidence="3">Copia protein</fullName>
    </submittedName>
</protein>
<accession>A0A6L2M591</accession>
<dbReference type="Pfam" id="PF07727">
    <property type="entry name" value="RVT_2"/>
    <property type="match status" value="1"/>
</dbReference>
<proteinExistence type="predicted"/>
<reference evidence="3" key="1">
    <citation type="journal article" date="2019" name="Sci. Rep.">
        <title>Draft genome of Tanacetum cinerariifolium, the natural source of mosquito coil.</title>
        <authorList>
            <person name="Yamashiro T."/>
            <person name="Shiraishi A."/>
            <person name="Satake H."/>
            <person name="Nakayama K."/>
        </authorList>
    </citation>
    <scope>NUCLEOTIDE SEQUENCE</scope>
</reference>
<feature type="domain" description="Reverse transcriptase Ty1/copia-type" evidence="2">
    <location>
        <begin position="87"/>
        <end position="231"/>
    </location>
</feature>
<evidence type="ECO:0000259" key="2">
    <source>
        <dbReference type="Pfam" id="PF07727"/>
    </source>
</evidence>
<feature type="region of interest" description="Disordered" evidence="1">
    <location>
        <begin position="1"/>
        <end position="20"/>
    </location>
</feature>
<dbReference type="PANTHER" id="PTHR11439:SF495">
    <property type="entry name" value="REVERSE TRANSCRIPTASE, RNA-DEPENDENT DNA POLYMERASE-RELATED"/>
    <property type="match status" value="1"/>
</dbReference>
<gene>
    <name evidence="3" type="ORF">Tci_041161</name>
</gene>
<evidence type="ECO:0000256" key="1">
    <source>
        <dbReference type="SAM" id="MobiDB-lite"/>
    </source>
</evidence>
<dbReference type="EMBL" id="BKCJ010005887">
    <property type="protein sequence ID" value="GEU69183.1"/>
    <property type="molecule type" value="Genomic_DNA"/>
</dbReference>
<evidence type="ECO:0000313" key="3">
    <source>
        <dbReference type="EMBL" id="GEU69183.1"/>
    </source>
</evidence>
<organism evidence="3">
    <name type="scientific">Tanacetum cinerariifolium</name>
    <name type="common">Dalmatian daisy</name>
    <name type="synonym">Chrysanthemum cinerariifolium</name>
    <dbReference type="NCBI Taxonomy" id="118510"/>
    <lineage>
        <taxon>Eukaryota</taxon>
        <taxon>Viridiplantae</taxon>
        <taxon>Streptophyta</taxon>
        <taxon>Embryophyta</taxon>
        <taxon>Tracheophyta</taxon>
        <taxon>Spermatophyta</taxon>
        <taxon>Magnoliopsida</taxon>
        <taxon>eudicotyledons</taxon>
        <taxon>Gunneridae</taxon>
        <taxon>Pentapetalae</taxon>
        <taxon>asterids</taxon>
        <taxon>campanulids</taxon>
        <taxon>Asterales</taxon>
        <taxon>Asteraceae</taxon>
        <taxon>Asteroideae</taxon>
        <taxon>Anthemideae</taxon>
        <taxon>Anthemidinae</taxon>
        <taxon>Tanacetum</taxon>
    </lineage>
</organism>
<name>A0A6L2M591_TANCI</name>
<dbReference type="PANTHER" id="PTHR11439">
    <property type="entry name" value="GAG-POL-RELATED RETROTRANSPOSON"/>
    <property type="match status" value="1"/>
</dbReference>